<accession>A0A8S0WM29</accession>
<reference evidence="4" key="1">
    <citation type="submission" date="2014-11" db="EMBL/GenBank/DDBJ databases">
        <authorList>
            <person name="Hornung B.V."/>
        </authorList>
    </citation>
    <scope>NUCLEOTIDE SEQUENCE</scope>
    <source>
        <strain evidence="4">INE</strain>
    </source>
</reference>
<dbReference type="Gene3D" id="1.25.40.10">
    <property type="entry name" value="Tetratricopeptide repeat domain"/>
    <property type="match status" value="1"/>
</dbReference>
<dbReference type="Proteomes" id="UP001071230">
    <property type="component" value="Unassembled WGS sequence"/>
</dbReference>
<organism evidence="3">
    <name type="scientific">Acididesulfobacillus acetoxydans</name>
    <dbReference type="NCBI Taxonomy" id="1561005"/>
    <lineage>
        <taxon>Bacteria</taxon>
        <taxon>Bacillati</taxon>
        <taxon>Bacillota</taxon>
        <taxon>Clostridia</taxon>
        <taxon>Eubacteriales</taxon>
        <taxon>Peptococcaceae</taxon>
        <taxon>Acididesulfobacillus</taxon>
    </lineage>
</organism>
<dbReference type="Pfam" id="PF00535">
    <property type="entry name" value="Glycos_transf_2"/>
    <property type="match status" value="1"/>
</dbReference>
<sequence>MATEITLSLCLIVRNEEETLGHCLDSIRDLVDEIILVDTGSTDRTKEIGQKYTDKIFDFAWVDDFAQARNFSFSQATQDYILWLDADDILAAPDREKFAVLKKTLDPSTDVVNMPYLLAFDQFGQVSFSLRRNRLVKRSRNFRWVGAVHEYLEVGGRILNSDICVTHKGKPERDSARNLRIFESRLARGEEFSPRDLYYYANELYEQKLFNRAVEFYQKFLATDQGWVEDRIAACGRLADCFQSLNEKDKALQSLFKSFAYDVPRAEACCRLGHQFLQTGNYAQAVFWYKLATQLKVPDGWGPRIEACWTWLPHLQLCVCYDRLGQYELAYAHNEIARTYRPEDPQVLHNKKYLEGVRPDSGKIPPLPPYGPEFGTGEDILTKEQR</sequence>
<dbReference type="InterPro" id="IPR001173">
    <property type="entry name" value="Glyco_trans_2-like"/>
</dbReference>
<dbReference type="CDD" id="cd02511">
    <property type="entry name" value="Beta4Glucosyltransferase"/>
    <property type="match status" value="1"/>
</dbReference>
<proteinExistence type="predicted"/>
<feature type="domain" description="Glycosyltransferase 2-like" evidence="2">
    <location>
        <begin position="8"/>
        <end position="97"/>
    </location>
</feature>
<gene>
    <name evidence="3" type="ORF">DEACI_0997</name>
    <name evidence="4" type="ORF">DEACI_2332</name>
</gene>
<dbReference type="InterPro" id="IPR019734">
    <property type="entry name" value="TPR_rpt"/>
</dbReference>
<protein>
    <submittedName>
        <fullName evidence="4">Glycosyl transferase 2</fullName>
    </submittedName>
    <submittedName>
        <fullName evidence="3">Glycosyltransferase 2-like</fullName>
    </submittedName>
</protein>
<name>A0A8S0WM29_9FIRM</name>
<keyword evidence="4" id="KW-0808">Transferase</keyword>
<feature type="region of interest" description="Disordered" evidence="1">
    <location>
        <begin position="357"/>
        <end position="386"/>
    </location>
</feature>
<keyword evidence="5" id="KW-1185">Reference proteome</keyword>
<dbReference type="Gene3D" id="3.90.550.10">
    <property type="entry name" value="Spore Coat Polysaccharide Biosynthesis Protein SpsA, Chain A"/>
    <property type="match status" value="1"/>
</dbReference>
<dbReference type="PANTHER" id="PTHR43630:SF2">
    <property type="entry name" value="GLYCOSYLTRANSFERASE"/>
    <property type="match status" value="1"/>
</dbReference>
<dbReference type="InterPro" id="IPR029044">
    <property type="entry name" value="Nucleotide-diphossugar_trans"/>
</dbReference>
<dbReference type="EMBL" id="CDGJ01000068">
    <property type="protein sequence ID" value="CEJ07866.1"/>
    <property type="molecule type" value="Genomic_DNA"/>
</dbReference>
<dbReference type="RefSeq" id="WP_240984031.1">
    <property type="nucleotide sequence ID" value="NZ_CDGJ01000068.1"/>
</dbReference>
<dbReference type="SUPFAM" id="SSF53448">
    <property type="entry name" value="Nucleotide-diphospho-sugar transferases"/>
    <property type="match status" value="1"/>
</dbReference>
<evidence type="ECO:0000313" key="3">
    <source>
        <dbReference type="EMBL" id="CAA7600344.1"/>
    </source>
</evidence>
<reference evidence="3" key="2">
    <citation type="submission" date="2020-01" db="EMBL/GenBank/DDBJ databases">
        <authorList>
            <person name="Hornung B."/>
        </authorList>
    </citation>
    <scope>NUCLEOTIDE SEQUENCE</scope>
    <source>
        <strain evidence="3">PacBioINE</strain>
    </source>
</reference>
<evidence type="ECO:0000313" key="5">
    <source>
        <dbReference type="Proteomes" id="UP001071230"/>
    </source>
</evidence>
<dbReference type="Proteomes" id="UP000836597">
    <property type="component" value="Chromosome"/>
</dbReference>
<dbReference type="Pfam" id="PF13181">
    <property type="entry name" value="TPR_8"/>
    <property type="match status" value="1"/>
</dbReference>
<dbReference type="AlphaFoldDB" id="A0A8S0WM29"/>
<dbReference type="PANTHER" id="PTHR43630">
    <property type="entry name" value="POLY-BETA-1,6-N-ACETYL-D-GLUCOSAMINE SYNTHASE"/>
    <property type="match status" value="1"/>
</dbReference>
<dbReference type="SMART" id="SM00028">
    <property type="entry name" value="TPR"/>
    <property type="match status" value="4"/>
</dbReference>
<dbReference type="SUPFAM" id="SSF48452">
    <property type="entry name" value="TPR-like"/>
    <property type="match status" value="1"/>
</dbReference>
<evidence type="ECO:0000256" key="1">
    <source>
        <dbReference type="SAM" id="MobiDB-lite"/>
    </source>
</evidence>
<dbReference type="KEGG" id="aacx:DEACI_0997"/>
<evidence type="ECO:0000313" key="4">
    <source>
        <dbReference type="EMBL" id="CEJ07866.1"/>
    </source>
</evidence>
<evidence type="ECO:0000259" key="2">
    <source>
        <dbReference type="Pfam" id="PF00535"/>
    </source>
</evidence>
<dbReference type="InterPro" id="IPR011990">
    <property type="entry name" value="TPR-like_helical_dom_sf"/>
</dbReference>
<dbReference type="GO" id="GO:0016740">
    <property type="term" value="F:transferase activity"/>
    <property type="evidence" value="ECO:0007669"/>
    <property type="project" value="UniProtKB-KW"/>
</dbReference>
<dbReference type="EMBL" id="LR746496">
    <property type="protein sequence ID" value="CAA7600344.1"/>
    <property type="molecule type" value="Genomic_DNA"/>
</dbReference>